<gene>
    <name evidence="7" type="ORF">AWRI1631_73650</name>
</gene>
<dbReference type="PANTHER" id="PTHR31361">
    <property type="entry name" value="BETA-GLUCAN SYNTHESIS-ASSOCIATED PROTEIN KRE6-RELATED"/>
    <property type="match status" value="1"/>
</dbReference>
<evidence type="ECO:0000313" key="7">
    <source>
        <dbReference type="EMBL" id="EDZ72010.1"/>
    </source>
</evidence>
<feature type="transmembrane region" description="Helical" evidence="6">
    <location>
        <begin position="290"/>
        <end position="313"/>
    </location>
</feature>
<dbReference type="GO" id="GO:0015926">
    <property type="term" value="F:glucosidase activity"/>
    <property type="evidence" value="ECO:0007669"/>
    <property type="project" value="TreeGrafter"/>
</dbReference>
<evidence type="ECO:0000313" key="8">
    <source>
        <dbReference type="Proteomes" id="UP000008988"/>
    </source>
</evidence>
<organism evidence="7 8">
    <name type="scientific">Saccharomyces cerevisiae (strain AWRI1631)</name>
    <name type="common">Baker's yeast</name>
    <dbReference type="NCBI Taxonomy" id="545124"/>
    <lineage>
        <taxon>Eukaryota</taxon>
        <taxon>Fungi</taxon>
        <taxon>Dikarya</taxon>
        <taxon>Ascomycota</taxon>
        <taxon>Saccharomycotina</taxon>
        <taxon>Saccharomycetes</taxon>
        <taxon>Saccharomycetales</taxon>
        <taxon>Saccharomycetaceae</taxon>
        <taxon>Saccharomyces</taxon>
    </lineage>
</organism>
<feature type="compositionally biased region" description="Low complexity" evidence="5">
    <location>
        <begin position="127"/>
        <end position="152"/>
    </location>
</feature>
<dbReference type="InterPro" id="IPR005629">
    <property type="entry name" value="Skn1/Kre6/Sbg1"/>
</dbReference>
<accession>B5VJ86</accession>
<dbReference type="GO" id="GO:0006078">
    <property type="term" value="P:(1-&gt;6)-beta-D-glucan biosynthetic process"/>
    <property type="evidence" value="ECO:0007669"/>
    <property type="project" value="TreeGrafter"/>
</dbReference>
<comment type="subcellular location">
    <subcellularLocation>
        <location evidence="1">Membrane</location>
    </subcellularLocation>
</comment>
<keyword evidence="3" id="KW-0325">Glycoprotein</keyword>
<evidence type="ECO:0000256" key="1">
    <source>
        <dbReference type="ARBA" id="ARBA00004370"/>
    </source>
</evidence>
<feature type="compositionally biased region" description="Low complexity" evidence="5">
    <location>
        <begin position="159"/>
        <end position="177"/>
    </location>
</feature>
<dbReference type="GO" id="GO:0005886">
    <property type="term" value="C:plasma membrane"/>
    <property type="evidence" value="ECO:0007669"/>
    <property type="project" value="TreeGrafter"/>
</dbReference>
<evidence type="ECO:0000256" key="4">
    <source>
        <dbReference type="ARBA" id="ARBA00023316"/>
    </source>
</evidence>
<dbReference type="AlphaFoldDB" id="B5VJ86"/>
<comment type="caution">
    <text evidence="7">The sequence shown here is derived from an EMBL/GenBank/DDBJ whole genome shotgun (WGS) entry which is preliminary data.</text>
</comment>
<feature type="compositionally biased region" description="Low complexity" evidence="5">
    <location>
        <begin position="76"/>
        <end position="93"/>
    </location>
</feature>
<feature type="region of interest" description="Disordered" evidence="5">
    <location>
        <begin position="1"/>
        <end position="112"/>
    </location>
</feature>
<dbReference type="GO" id="GO:0031505">
    <property type="term" value="P:fungal-type cell wall organization"/>
    <property type="evidence" value="ECO:0007669"/>
    <property type="project" value="TreeGrafter"/>
</dbReference>
<dbReference type="GO" id="GO:0005789">
    <property type="term" value="C:endoplasmic reticulum membrane"/>
    <property type="evidence" value="ECO:0007669"/>
    <property type="project" value="TreeGrafter"/>
</dbReference>
<reference evidence="7 8" key="1">
    <citation type="journal article" date="2008" name="FEMS Yeast Res.">
        <title>Comparative genome analysis of a Saccharomyces cerevisiae wine strain.</title>
        <authorList>
            <person name="Borneman A.R."/>
            <person name="Forgan A.H."/>
            <person name="Pretorius I.S."/>
            <person name="Chambers P.J."/>
        </authorList>
    </citation>
    <scope>NUCLEOTIDE SEQUENCE [LARGE SCALE GENOMIC DNA]</scope>
    <source>
        <strain evidence="7 8">AWRI1631</strain>
    </source>
</reference>
<feature type="compositionally biased region" description="Low complexity" evidence="5">
    <location>
        <begin position="14"/>
        <end position="24"/>
    </location>
</feature>
<keyword evidence="4" id="KW-0961">Cell wall biogenesis/degradation</keyword>
<protein>
    <submittedName>
        <fullName evidence="7">YGR143Wp-like protein</fullName>
    </submittedName>
</protein>
<keyword evidence="2 6" id="KW-0472">Membrane</keyword>
<dbReference type="Proteomes" id="UP000008988">
    <property type="component" value="Unassembled WGS sequence"/>
</dbReference>
<keyword evidence="6" id="KW-1133">Transmembrane helix</keyword>
<sequence>MSVRNLTNNRHSNSENSVSGSENSFYSSNEQSRQSSPLEPADDQNVRVSGNPFLGSEEFDEDYNSPSGDDELRGANEYSSSSSINYNNDPNSDTSLLANEKNSPERNGQRMSDYKGYYAKTNLTSANNLNNHNNNNYKNIISSSNDNSFASHLQPPDRNLPSHPSSNNMSSFSNNSLIKSPPPFDRYPLVGTRHISAAQSQSQNLINEKKRANMTGSSSSAHDSSLSSTNLYMGEQDFSPFGGYPASFFPLTLDEKEDDDYIHNPNVEEEARLDRRRFVDDFKHMDRRSFLGLLGILFLFMAGIFIFIVLPAITFSGVVYHHEHVHAANSAGSSSSNTTSKSLTEYQYPQLAAIRTTLVDPDTPDSAKTRVAKDGSKWQLVFSDEFNAEGRTFYDGDDQFWTAPD</sequence>
<feature type="region of interest" description="Disordered" evidence="5">
    <location>
        <begin position="127"/>
        <end position="180"/>
    </location>
</feature>
<evidence type="ECO:0000256" key="2">
    <source>
        <dbReference type="ARBA" id="ARBA00023136"/>
    </source>
</evidence>
<evidence type="ECO:0000256" key="3">
    <source>
        <dbReference type="ARBA" id="ARBA00023180"/>
    </source>
</evidence>
<dbReference type="PANTHER" id="PTHR31361:SF1">
    <property type="entry name" value="BETA-GLUCAN SYNTHESIS-ASSOCIATED PROTEIN KRE6-RELATED"/>
    <property type="match status" value="1"/>
</dbReference>
<proteinExistence type="predicted"/>
<feature type="compositionally biased region" description="Polar residues" evidence="5">
    <location>
        <begin position="25"/>
        <end position="37"/>
    </location>
</feature>
<name>B5VJ86_YEAS6</name>
<feature type="non-terminal residue" evidence="7">
    <location>
        <position position="405"/>
    </location>
</feature>
<evidence type="ECO:0000256" key="6">
    <source>
        <dbReference type="SAM" id="Phobius"/>
    </source>
</evidence>
<evidence type="ECO:0000256" key="5">
    <source>
        <dbReference type="SAM" id="MobiDB-lite"/>
    </source>
</evidence>
<keyword evidence="6" id="KW-0812">Transmembrane</keyword>
<feature type="compositionally biased region" description="Polar residues" evidence="5">
    <location>
        <begin position="1"/>
        <end position="11"/>
    </location>
</feature>
<dbReference type="Pfam" id="PF03935">
    <property type="entry name" value="SKN1_KRE6_Sbg1"/>
    <property type="match status" value="1"/>
</dbReference>
<dbReference type="EMBL" id="ABSV01000969">
    <property type="protein sequence ID" value="EDZ72010.1"/>
    <property type="molecule type" value="Genomic_DNA"/>
</dbReference>